<dbReference type="InterPro" id="IPR001789">
    <property type="entry name" value="Sig_transdc_resp-reg_receiver"/>
</dbReference>
<sequence>MATTGLSDQQRVLLVDDEATNLHILRTLLQDSYQLLFAKNGSRALELARQEMPDLILLDVMMPDMTGFDVCKTLKQDETTKHIPVIFVTALADEADETQGFELGCVDYISKPINPSIVRARVKTHLQLVHMDELKHSRLQVVQRLGLAAEYKDNETGLHVIRMSHVSRLIAGAAGFSEQAQDEILHAAPMHDIGKIGIPDAILSKPGKLTAEEWDHMKQHPAIGGRIIGENSTGLLAVARRIALYHHERWDGTGYPHGLKGEEIPIEARIIAIADVFDALINERPYKPAWPVDKAVAQINADAGSHFDPALVECFNQVLPELIAVNERWSEPEGALPPTS</sequence>
<dbReference type="PROSITE" id="PS50110">
    <property type="entry name" value="RESPONSE_REGULATORY"/>
    <property type="match status" value="1"/>
</dbReference>
<dbReference type="OrthoDB" id="9802066at2"/>
<evidence type="ECO:0000313" key="5">
    <source>
        <dbReference type="Proteomes" id="UP000627715"/>
    </source>
</evidence>
<dbReference type="SMART" id="SM00471">
    <property type="entry name" value="HDc"/>
    <property type="match status" value="1"/>
</dbReference>
<evidence type="ECO:0000313" key="4">
    <source>
        <dbReference type="EMBL" id="GGG57404.1"/>
    </source>
</evidence>
<feature type="domain" description="HD-GYP" evidence="3">
    <location>
        <begin position="134"/>
        <end position="331"/>
    </location>
</feature>
<dbReference type="InterPro" id="IPR037522">
    <property type="entry name" value="HD_GYP_dom"/>
</dbReference>
<organism evidence="4 5">
    <name type="scientific">Pseudohongiella nitratireducens</name>
    <dbReference type="NCBI Taxonomy" id="1768907"/>
    <lineage>
        <taxon>Bacteria</taxon>
        <taxon>Pseudomonadati</taxon>
        <taxon>Pseudomonadota</taxon>
        <taxon>Gammaproteobacteria</taxon>
        <taxon>Pseudomonadales</taxon>
        <taxon>Pseudohongiellaceae</taxon>
        <taxon>Pseudohongiella</taxon>
    </lineage>
</organism>
<dbReference type="InterPro" id="IPR052020">
    <property type="entry name" value="Cyclic_di-GMP/3'3'-cGAMP_PDE"/>
</dbReference>
<accession>A0A917LUC1</accession>
<dbReference type="CDD" id="cd00077">
    <property type="entry name" value="HDc"/>
    <property type="match status" value="1"/>
</dbReference>
<reference evidence="4" key="1">
    <citation type="journal article" date="2014" name="Int. J. Syst. Evol. Microbiol.">
        <title>Complete genome sequence of Corynebacterium casei LMG S-19264T (=DSM 44701T), isolated from a smear-ripened cheese.</title>
        <authorList>
            <consortium name="US DOE Joint Genome Institute (JGI-PGF)"/>
            <person name="Walter F."/>
            <person name="Albersmeier A."/>
            <person name="Kalinowski J."/>
            <person name="Ruckert C."/>
        </authorList>
    </citation>
    <scope>NUCLEOTIDE SEQUENCE</scope>
    <source>
        <strain evidence="4">CGMCC 1.15425</strain>
    </source>
</reference>
<keyword evidence="1" id="KW-0597">Phosphoprotein</keyword>
<dbReference type="PROSITE" id="PS51832">
    <property type="entry name" value="HD_GYP"/>
    <property type="match status" value="1"/>
</dbReference>
<dbReference type="GO" id="GO:0000160">
    <property type="term" value="P:phosphorelay signal transduction system"/>
    <property type="evidence" value="ECO:0007669"/>
    <property type="project" value="InterPro"/>
</dbReference>
<dbReference type="Proteomes" id="UP000627715">
    <property type="component" value="Unassembled WGS sequence"/>
</dbReference>
<feature type="domain" description="Response regulatory" evidence="2">
    <location>
        <begin position="11"/>
        <end position="126"/>
    </location>
</feature>
<protein>
    <submittedName>
        <fullName evidence="4">Two-component system response regulator</fullName>
    </submittedName>
</protein>
<dbReference type="AlphaFoldDB" id="A0A917LUC1"/>
<dbReference type="PANTHER" id="PTHR45228:SF5">
    <property type="entry name" value="CYCLIC DI-GMP PHOSPHODIESTERASE VC_1348-RELATED"/>
    <property type="match status" value="1"/>
</dbReference>
<comment type="caution">
    <text evidence="4">The sequence shown here is derived from an EMBL/GenBank/DDBJ whole genome shotgun (WGS) entry which is preliminary data.</text>
</comment>
<dbReference type="EMBL" id="BMIY01000005">
    <property type="protein sequence ID" value="GGG57404.1"/>
    <property type="molecule type" value="Genomic_DNA"/>
</dbReference>
<dbReference type="Pfam" id="PF13487">
    <property type="entry name" value="HD_5"/>
    <property type="match status" value="1"/>
</dbReference>
<evidence type="ECO:0000259" key="2">
    <source>
        <dbReference type="PROSITE" id="PS50110"/>
    </source>
</evidence>
<feature type="modified residue" description="4-aspartylphosphate" evidence="1">
    <location>
        <position position="59"/>
    </location>
</feature>
<dbReference type="InterPro" id="IPR003607">
    <property type="entry name" value="HD/PDEase_dom"/>
</dbReference>
<dbReference type="SMART" id="SM00448">
    <property type="entry name" value="REC"/>
    <property type="match status" value="1"/>
</dbReference>
<evidence type="ECO:0000259" key="3">
    <source>
        <dbReference type="PROSITE" id="PS51832"/>
    </source>
</evidence>
<dbReference type="InterPro" id="IPR011006">
    <property type="entry name" value="CheY-like_superfamily"/>
</dbReference>
<keyword evidence="5" id="KW-1185">Reference proteome</keyword>
<gene>
    <name evidence="4" type="ORF">GCM10011403_13320</name>
</gene>
<name>A0A917LUC1_9GAMM</name>
<dbReference type="RefSeq" id="WP_068813088.1">
    <property type="nucleotide sequence ID" value="NZ_BMIY01000005.1"/>
</dbReference>
<dbReference type="Gene3D" id="3.40.50.2300">
    <property type="match status" value="1"/>
</dbReference>
<proteinExistence type="predicted"/>
<reference evidence="4" key="2">
    <citation type="submission" date="2020-09" db="EMBL/GenBank/DDBJ databases">
        <authorList>
            <person name="Sun Q."/>
            <person name="Zhou Y."/>
        </authorList>
    </citation>
    <scope>NUCLEOTIDE SEQUENCE</scope>
    <source>
        <strain evidence="4">CGMCC 1.15425</strain>
    </source>
</reference>
<dbReference type="SUPFAM" id="SSF109604">
    <property type="entry name" value="HD-domain/PDEase-like"/>
    <property type="match status" value="1"/>
</dbReference>
<dbReference type="GO" id="GO:0008081">
    <property type="term" value="F:phosphoric diester hydrolase activity"/>
    <property type="evidence" value="ECO:0007669"/>
    <property type="project" value="UniProtKB-ARBA"/>
</dbReference>
<dbReference type="SUPFAM" id="SSF52172">
    <property type="entry name" value="CheY-like"/>
    <property type="match status" value="1"/>
</dbReference>
<dbReference type="Gene3D" id="1.10.3210.10">
    <property type="entry name" value="Hypothetical protein af1432"/>
    <property type="match status" value="1"/>
</dbReference>
<evidence type="ECO:0000256" key="1">
    <source>
        <dbReference type="PROSITE-ProRule" id="PRU00169"/>
    </source>
</evidence>
<dbReference type="Pfam" id="PF00072">
    <property type="entry name" value="Response_reg"/>
    <property type="match status" value="1"/>
</dbReference>
<dbReference type="PANTHER" id="PTHR45228">
    <property type="entry name" value="CYCLIC DI-GMP PHOSPHODIESTERASE TM_0186-RELATED"/>
    <property type="match status" value="1"/>
</dbReference>